<dbReference type="PANTHER" id="PTHR34582">
    <property type="entry name" value="UPF0702 TRANSMEMBRANE PROTEIN YCAP"/>
    <property type="match status" value="1"/>
</dbReference>
<evidence type="ECO:0000256" key="8">
    <source>
        <dbReference type="SAM" id="Phobius"/>
    </source>
</evidence>
<keyword evidence="4 8" id="KW-0812">Transmembrane</keyword>
<keyword evidence="6 8" id="KW-0472">Membrane</keyword>
<gene>
    <name evidence="11" type="ORF">J8J14_03445</name>
</gene>
<reference evidence="11 12" key="1">
    <citation type="submission" date="2021-03" db="EMBL/GenBank/DDBJ databases">
        <authorList>
            <person name="So Y."/>
        </authorList>
    </citation>
    <scope>NUCLEOTIDE SEQUENCE [LARGE SCALE GENOMIC DNA]</scope>
    <source>
        <strain evidence="11 12">SSH11</strain>
    </source>
</reference>
<feature type="transmembrane region" description="Helical" evidence="8">
    <location>
        <begin position="64"/>
        <end position="86"/>
    </location>
</feature>
<dbReference type="EMBL" id="JAGIZB010000002">
    <property type="protein sequence ID" value="MBP0443825.1"/>
    <property type="molecule type" value="Genomic_DNA"/>
</dbReference>
<evidence type="ECO:0000256" key="2">
    <source>
        <dbReference type="ARBA" id="ARBA00006448"/>
    </source>
</evidence>
<feature type="transmembrane region" description="Helical" evidence="8">
    <location>
        <begin position="39"/>
        <end position="58"/>
    </location>
</feature>
<name>A0ABS4AA00_9PROT</name>
<feature type="domain" description="YetF-like N-terminal transmembrane" evidence="10">
    <location>
        <begin position="18"/>
        <end position="83"/>
    </location>
</feature>
<proteinExistence type="inferred from homology"/>
<evidence type="ECO:0000313" key="12">
    <source>
        <dbReference type="Proteomes" id="UP000681594"/>
    </source>
</evidence>
<evidence type="ECO:0000259" key="10">
    <source>
        <dbReference type="Pfam" id="PF20730"/>
    </source>
</evidence>
<evidence type="ECO:0000256" key="4">
    <source>
        <dbReference type="ARBA" id="ARBA00022692"/>
    </source>
</evidence>
<evidence type="ECO:0000256" key="6">
    <source>
        <dbReference type="ARBA" id="ARBA00023136"/>
    </source>
</evidence>
<keyword evidence="3" id="KW-1003">Cell membrane</keyword>
<dbReference type="Gene3D" id="3.30.240.20">
    <property type="entry name" value="bsu07140 like domains"/>
    <property type="match status" value="1"/>
</dbReference>
<evidence type="ECO:0000256" key="5">
    <source>
        <dbReference type="ARBA" id="ARBA00022989"/>
    </source>
</evidence>
<evidence type="ECO:0000256" key="3">
    <source>
        <dbReference type="ARBA" id="ARBA00022475"/>
    </source>
</evidence>
<keyword evidence="5 8" id="KW-1133">Transmembrane helix</keyword>
<feature type="region of interest" description="Disordered" evidence="7">
    <location>
        <begin position="150"/>
        <end position="177"/>
    </location>
</feature>
<dbReference type="RefSeq" id="WP_209378048.1">
    <property type="nucleotide sequence ID" value="NZ_JAGIZB010000002.1"/>
</dbReference>
<dbReference type="InterPro" id="IPR023090">
    <property type="entry name" value="UPF0702_alpha/beta_dom_sf"/>
</dbReference>
<dbReference type="Pfam" id="PF20730">
    <property type="entry name" value="YetF_N"/>
    <property type="match status" value="1"/>
</dbReference>
<evidence type="ECO:0000256" key="7">
    <source>
        <dbReference type="SAM" id="MobiDB-lite"/>
    </source>
</evidence>
<dbReference type="Pfam" id="PF04239">
    <property type="entry name" value="DUF421"/>
    <property type="match status" value="1"/>
</dbReference>
<evidence type="ECO:0000259" key="9">
    <source>
        <dbReference type="Pfam" id="PF04239"/>
    </source>
</evidence>
<comment type="subcellular location">
    <subcellularLocation>
        <location evidence="1">Cell membrane</location>
        <topology evidence="1">Multi-pass membrane protein</topology>
    </subcellularLocation>
</comment>
<comment type="similarity">
    <text evidence="2">Belongs to the UPF0702 family.</text>
</comment>
<feature type="transmembrane region" description="Helical" evidence="8">
    <location>
        <begin position="6"/>
        <end position="27"/>
    </location>
</feature>
<feature type="domain" description="YetF C-terminal" evidence="9">
    <location>
        <begin position="87"/>
        <end position="155"/>
    </location>
</feature>
<dbReference type="InterPro" id="IPR048454">
    <property type="entry name" value="YetF_N"/>
</dbReference>
<evidence type="ECO:0000313" key="11">
    <source>
        <dbReference type="EMBL" id="MBP0443825.1"/>
    </source>
</evidence>
<dbReference type="InterPro" id="IPR007353">
    <property type="entry name" value="DUF421"/>
</dbReference>
<sequence length="177" mass="18899">MFFDNWFGILRVLVVGTLAYSALVVTLRISGKRTLAKLNAFDLVVTVALGSTLASVLLTESVALLEGITAFALLVGLQYVVAWFSVRSKRFSEAVKSEPTLLLHRGRFLEGSLREQRVTREEILASLRGAGAAEPADVAAVVLETDGSMSVIKNPPPEGSRGTLESVRTVQAPEGAG</sequence>
<comment type="caution">
    <text evidence="11">The sequence shown here is derived from an EMBL/GenBank/DDBJ whole genome shotgun (WGS) entry which is preliminary data.</text>
</comment>
<protein>
    <submittedName>
        <fullName evidence="11">DUF421 domain-containing protein</fullName>
    </submittedName>
</protein>
<accession>A0ABS4AA00</accession>
<dbReference type="PANTHER" id="PTHR34582:SF6">
    <property type="entry name" value="UPF0702 TRANSMEMBRANE PROTEIN YCAP"/>
    <property type="match status" value="1"/>
</dbReference>
<keyword evidence="12" id="KW-1185">Reference proteome</keyword>
<organism evidence="11 12">
    <name type="scientific">Pararoseomonas baculiformis</name>
    <dbReference type="NCBI Taxonomy" id="2820812"/>
    <lineage>
        <taxon>Bacteria</taxon>
        <taxon>Pseudomonadati</taxon>
        <taxon>Pseudomonadota</taxon>
        <taxon>Alphaproteobacteria</taxon>
        <taxon>Acetobacterales</taxon>
        <taxon>Acetobacteraceae</taxon>
        <taxon>Pararoseomonas</taxon>
    </lineage>
</organism>
<evidence type="ECO:0000256" key="1">
    <source>
        <dbReference type="ARBA" id="ARBA00004651"/>
    </source>
</evidence>
<dbReference type="Proteomes" id="UP000681594">
    <property type="component" value="Unassembled WGS sequence"/>
</dbReference>